<dbReference type="AlphaFoldDB" id="A0AAD8HLH9"/>
<accession>A0AAD8HLH9</accession>
<evidence type="ECO:0000313" key="5">
    <source>
        <dbReference type="Proteomes" id="UP001237642"/>
    </source>
</evidence>
<keyword evidence="5" id="KW-1185">Reference proteome</keyword>
<reference evidence="4" key="1">
    <citation type="submission" date="2023-02" db="EMBL/GenBank/DDBJ databases">
        <title>Genome of toxic invasive species Heracleum sosnowskyi carries increased number of genes despite the absence of recent whole-genome duplications.</title>
        <authorList>
            <person name="Schelkunov M."/>
            <person name="Shtratnikova V."/>
            <person name="Makarenko M."/>
            <person name="Klepikova A."/>
            <person name="Omelchenko D."/>
            <person name="Novikova G."/>
            <person name="Obukhova E."/>
            <person name="Bogdanov V."/>
            <person name="Penin A."/>
            <person name="Logacheva M."/>
        </authorList>
    </citation>
    <scope>NUCLEOTIDE SEQUENCE</scope>
    <source>
        <strain evidence="4">Hsosn_3</strain>
        <tissue evidence="4">Leaf</tissue>
    </source>
</reference>
<keyword evidence="3" id="KW-0119">Carbohydrate metabolism</keyword>
<gene>
    <name evidence="4" type="ORF">POM88_034596</name>
</gene>
<dbReference type="SUPFAM" id="SSF56784">
    <property type="entry name" value="HAD-like"/>
    <property type="match status" value="1"/>
</dbReference>
<dbReference type="EMBL" id="JAUIZM010000008">
    <property type="protein sequence ID" value="KAK1368504.1"/>
    <property type="molecule type" value="Genomic_DNA"/>
</dbReference>
<evidence type="ECO:0000256" key="2">
    <source>
        <dbReference type="ARBA" id="ARBA00022842"/>
    </source>
</evidence>
<reference evidence="4" key="2">
    <citation type="submission" date="2023-05" db="EMBL/GenBank/DDBJ databases">
        <authorList>
            <person name="Schelkunov M.I."/>
        </authorList>
    </citation>
    <scope>NUCLEOTIDE SEQUENCE</scope>
    <source>
        <strain evidence="4">Hsosn_3</strain>
        <tissue evidence="4">Leaf</tissue>
    </source>
</reference>
<keyword evidence="2" id="KW-0460">Magnesium</keyword>
<dbReference type="Gene3D" id="3.40.50.1000">
    <property type="entry name" value="HAD superfamily/HAD-like"/>
    <property type="match status" value="1"/>
</dbReference>
<dbReference type="Pfam" id="PF13419">
    <property type="entry name" value="HAD_2"/>
    <property type="match status" value="1"/>
</dbReference>
<keyword evidence="1" id="KW-0479">Metal-binding</keyword>
<proteinExistence type="predicted"/>
<dbReference type="InterPro" id="IPR051600">
    <property type="entry name" value="Beta-PGM-like"/>
</dbReference>
<name>A0AAD8HLH9_9APIA</name>
<evidence type="ECO:0000256" key="3">
    <source>
        <dbReference type="ARBA" id="ARBA00023277"/>
    </source>
</evidence>
<dbReference type="GO" id="GO:0046872">
    <property type="term" value="F:metal ion binding"/>
    <property type="evidence" value="ECO:0007669"/>
    <property type="project" value="UniProtKB-KW"/>
</dbReference>
<dbReference type="InterPro" id="IPR036412">
    <property type="entry name" value="HAD-like_sf"/>
</dbReference>
<protein>
    <submittedName>
        <fullName evidence="4">Uncharacterized protein</fullName>
    </submittedName>
</protein>
<comment type="caution">
    <text evidence="4">The sequence shown here is derived from an EMBL/GenBank/DDBJ whole genome shotgun (WGS) entry which is preliminary data.</text>
</comment>
<dbReference type="GO" id="GO:0003824">
    <property type="term" value="F:catalytic activity"/>
    <property type="evidence" value="ECO:0007669"/>
    <property type="project" value="UniProtKB-ARBA"/>
</dbReference>
<dbReference type="PANTHER" id="PTHR46193">
    <property type="entry name" value="6-PHOSPHOGLUCONATE PHOSPHATASE"/>
    <property type="match status" value="1"/>
</dbReference>
<evidence type="ECO:0000256" key="1">
    <source>
        <dbReference type="ARBA" id="ARBA00022723"/>
    </source>
</evidence>
<dbReference type="PANTHER" id="PTHR46193:SF18">
    <property type="entry name" value="HEXITOL PHOSPHATASE B"/>
    <property type="match status" value="1"/>
</dbReference>
<dbReference type="Proteomes" id="UP001237642">
    <property type="component" value="Unassembled WGS sequence"/>
</dbReference>
<dbReference type="CDD" id="cd07505">
    <property type="entry name" value="HAD_BPGM-like"/>
    <property type="match status" value="1"/>
</dbReference>
<evidence type="ECO:0000313" key="4">
    <source>
        <dbReference type="EMBL" id="KAK1368504.1"/>
    </source>
</evidence>
<dbReference type="InterPro" id="IPR041492">
    <property type="entry name" value="HAD_2"/>
</dbReference>
<organism evidence="4 5">
    <name type="scientific">Heracleum sosnowskyi</name>
    <dbReference type="NCBI Taxonomy" id="360622"/>
    <lineage>
        <taxon>Eukaryota</taxon>
        <taxon>Viridiplantae</taxon>
        <taxon>Streptophyta</taxon>
        <taxon>Embryophyta</taxon>
        <taxon>Tracheophyta</taxon>
        <taxon>Spermatophyta</taxon>
        <taxon>Magnoliopsida</taxon>
        <taxon>eudicotyledons</taxon>
        <taxon>Gunneridae</taxon>
        <taxon>Pentapetalae</taxon>
        <taxon>asterids</taxon>
        <taxon>campanulids</taxon>
        <taxon>Apiales</taxon>
        <taxon>Apiaceae</taxon>
        <taxon>Apioideae</taxon>
        <taxon>apioid superclade</taxon>
        <taxon>Tordylieae</taxon>
        <taxon>Tordyliinae</taxon>
        <taxon>Heracleum</taxon>
    </lineage>
</organism>
<sequence length="141" mass="15621">MIFFLVSYYQTNYVADVPIVPQSLVGMPTYLPGQVDALHPFRMHQQAVTHSGLKVAVASSADRIMVDANLAASGLQLSMFDAIVSADAFENLKPAPDIFLAASKILDLPTDEKGGRCLVQYLDYQPSSYLTWQNLWFDLSF</sequence>
<dbReference type="InterPro" id="IPR023214">
    <property type="entry name" value="HAD_sf"/>
</dbReference>